<dbReference type="EMBL" id="ABGD02000001">
    <property type="protein sequence ID" value="EDS13213.1"/>
    <property type="molecule type" value="Genomic_DNA"/>
</dbReference>
<evidence type="ECO:0000313" key="1">
    <source>
        <dbReference type="EMBL" id="EDS13213.1"/>
    </source>
</evidence>
<keyword evidence="2" id="KW-1185">Reference proteome</keyword>
<sequence>MRKKKAGAGDFRSSAPQTQNAACLMCRMIERSVFGYVADTSAYSVMEGWLHAWPGTPLEMAKWPNAVCII</sequence>
<dbReference type="Proteomes" id="UP000003803">
    <property type="component" value="Unassembled WGS sequence"/>
</dbReference>
<protein>
    <submittedName>
        <fullName evidence="1">Uncharacterized protein</fullName>
    </submittedName>
</protein>
<proteinExistence type="predicted"/>
<reference evidence="1" key="2">
    <citation type="submission" date="2013-09" db="EMBL/GenBank/DDBJ databases">
        <title>Draft genome sequence of Anaerotruncus colihominis(DSM 17241).</title>
        <authorList>
            <person name="Sudarsanam P."/>
            <person name="Ley R."/>
            <person name="Guruge J."/>
            <person name="Turnbaugh P.J."/>
            <person name="Mahowald M."/>
            <person name="Liep D."/>
            <person name="Gordon J."/>
        </authorList>
    </citation>
    <scope>NUCLEOTIDE SEQUENCE</scope>
    <source>
        <strain evidence="1">DSM 17241</strain>
    </source>
</reference>
<feature type="non-terminal residue" evidence="1">
    <location>
        <position position="70"/>
    </location>
</feature>
<comment type="caution">
    <text evidence="1">The sequence shown here is derived from an EMBL/GenBank/DDBJ whole genome shotgun (WGS) entry which is preliminary data.</text>
</comment>
<name>B0P5I0_9FIRM</name>
<dbReference type="HOGENOM" id="CLU_2763566_0_0_9"/>
<dbReference type="AlphaFoldDB" id="B0P5I0"/>
<organism evidence="1 2">
    <name type="scientific">Anaerotruncus colihominis DSM 17241</name>
    <dbReference type="NCBI Taxonomy" id="445972"/>
    <lineage>
        <taxon>Bacteria</taxon>
        <taxon>Bacillati</taxon>
        <taxon>Bacillota</taxon>
        <taxon>Clostridia</taxon>
        <taxon>Eubacteriales</taxon>
        <taxon>Oscillospiraceae</taxon>
        <taxon>Anaerotruncus</taxon>
    </lineage>
</organism>
<evidence type="ECO:0000313" key="2">
    <source>
        <dbReference type="Proteomes" id="UP000003803"/>
    </source>
</evidence>
<reference evidence="1" key="1">
    <citation type="submission" date="2007-11" db="EMBL/GenBank/DDBJ databases">
        <authorList>
            <person name="Fulton L."/>
            <person name="Clifton S."/>
            <person name="Fulton B."/>
            <person name="Xu J."/>
            <person name="Minx P."/>
            <person name="Pepin K.H."/>
            <person name="Johnson M."/>
            <person name="Thiruvilangam P."/>
            <person name="Bhonagiri V."/>
            <person name="Nash W.E."/>
            <person name="Mardis E.R."/>
            <person name="Wilson R.K."/>
        </authorList>
    </citation>
    <scope>NUCLEOTIDE SEQUENCE [LARGE SCALE GENOMIC DNA]</scope>
    <source>
        <strain evidence="1">DSM 17241</strain>
    </source>
</reference>
<accession>B0P5I0</accession>
<gene>
    <name evidence="1" type="ORF">ANACOL_00001</name>
</gene>